<reference evidence="1 2" key="1">
    <citation type="submission" date="2019-10" db="EMBL/GenBank/DDBJ databases">
        <title>Assembly and Annotation for the nematode Trichostrongylus colubriformis.</title>
        <authorList>
            <person name="Martin J."/>
        </authorList>
    </citation>
    <scope>NUCLEOTIDE SEQUENCE [LARGE SCALE GENOMIC DNA]</scope>
    <source>
        <strain evidence="1">G859</strain>
        <tissue evidence="1">Whole worm</tissue>
    </source>
</reference>
<accession>A0AAN8F6Z9</accession>
<protein>
    <submittedName>
        <fullName evidence="1">Uncharacterized protein</fullName>
    </submittedName>
</protein>
<name>A0AAN8F6Z9_TRICO</name>
<proteinExistence type="predicted"/>
<keyword evidence="2" id="KW-1185">Reference proteome</keyword>
<evidence type="ECO:0000313" key="1">
    <source>
        <dbReference type="EMBL" id="KAK5974280.1"/>
    </source>
</evidence>
<organism evidence="1 2">
    <name type="scientific">Trichostrongylus colubriformis</name>
    <name type="common">Black scour worm</name>
    <dbReference type="NCBI Taxonomy" id="6319"/>
    <lineage>
        <taxon>Eukaryota</taxon>
        <taxon>Metazoa</taxon>
        <taxon>Ecdysozoa</taxon>
        <taxon>Nematoda</taxon>
        <taxon>Chromadorea</taxon>
        <taxon>Rhabditida</taxon>
        <taxon>Rhabditina</taxon>
        <taxon>Rhabditomorpha</taxon>
        <taxon>Strongyloidea</taxon>
        <taxon>Trichostrongylidae</taxon>
        <taxon>Trichostrongylus</taxon>
    </lineage>
</organism>
<sequence>MNDDVKVKQSSVKWMDREIGLTNISLWNAKLFLVESTRERSLKATLGMAEGVELAGERISIAEAVAASDVREMVAFRRLLKAASLMPRPPSSVCP</sequence>
<dbReference type="AlphaFoldDB" id="A0AAN8F6Z9"/>
<dbReference type="EMBL" id="WIXE01014465">
    <property type="protein sequence ID" value="KAK5974280.1"/>
    <property type="molecule type" value="Genomic_DNA"/>
</dbReference>
<comment type="caution">
    <text evidence="1">The sequence shown here is derived from an EMBL/GenBank/DDBJ whole genome shotgun (WGS) entry which is preliminary data.</text>
</comment>
<evidence type="ECO:0000313" key="2">
    <source>
        <dbReference type="Proteomes" id="UP001331761"/>
    </source>
</evidence>
<gene>
    <name evidence="1" type="ORF">GCK32_022864</name>
</gene>
<dbReference type="Proteomes" id="UP001331761">
    <property type="component" value="Unassembled WGS sequence"/>
</dbReference>